<dbReference type="SUPFAM" id="SSF46689">
    <property type="entry name" value="Homeodomain-like"/>
    <property type="match status" value="1"/>
</dbReference>
<dbReference type="InterPro" id="IPR009057">
    <property type="entry name" value="Homeodomain-like_sf"/>
</dbReference>
<dbReference type="Pfam" id="PF00440">
    <property type="entry name" value="TetR_N"/>
    <property type="match status" value="1"/>
</dbReference>
<sequence length="192" mass="21425">MARPKKFDEAATLQKALRVFWKKGYSGTSMSDLVKAMEINAPSLYDTYGDKQQLFLAALQSYLRSQHDWMKDVSTKEVPVKDTIKLLLDTLVEDTLNDPEKKGCFMVNTVTELANVDEKILAVASDNEKQVQEILQTLIRKGQANGEISRDKNPEILAAYVFTNLMGVRVVAATNSNKNLLHAAMEVVVSSL</sequence>
<reference evidence="6" key="1">
    <citation type="submission" date="2022-11" db="EMBL/GenBank/DDBJ databases">
        <title>Dyadobacter pollutisoli sp. nov., isolated from plastic dumped soil.</title>
        <authorList>
            <person name="Kim J.M."/>
            <person name="Kim K.R."/>
            <person name="Lee J.K."/>
            <person name="Hao L."/>
            <person name="Jeon C.O."/>
        </authorList>
    </citation>
    <scope>NUCLEOTIDE SEQUENCE</scope>
    <source>
        <strain evidence="6">U1</strain>
    </source>
</reference>
<gene>
    <name evidence="6" type="ORF">ON006_11300</name>
</gene>
<keyword evidence="1" id="KW-0805">Transcription regulation</keyword>
<dbReference type="PANTHER" id="PTHR47506:SF10">
    <property type="entry name" value="TRANSCRIPTIONAL REGULATORY PROTEIN"/>
    <property type="match status" value="1"/>
</dbReference>
<evidence type="ECO:0000313" key="6">
    <source>
        <dbReference type="EMBL" id="WAC14522.1"/>
    </source>
</evidence>
<keyword evidence="7" id="KW-1185">Reference proteome</keyword>
<dbReference type="EMBL" id="CP112998">
    <property type="protein sequence ID" value="WAC14522.1"/>
    <property type="molecule type" value="Genomic_DNA"/>
</dbReference>
<dbReference type="SUPFAM" id="SSF48498">
    <property type="entry name" value="Tetracyclin repressor-like, C-terminal domain"/>
    <property type="match status" value="1"/>
</dbReference>
<dbReference type="Gene3D" id="1.10.10.60">
    <property type="entry name" value="Homeodomain-like"/>
    <property type="match status" value="1"/>
</dbReference>
<protein>
    <submittedName>
        <fullName evidence="6">TetR/AcrR family transcriptional regulator</fullName>
    </submittedName>
</protein>
<dbReference type="InterPro" id="IPR036271">
    <property type="entry name" value="Tet_transcr_reg_TetR-rel_C_sf"/>
</dbReference>
<evidence type="ECO:0000259" key="5">
    <source>
        <dbReference type="PROSITE" id="PS50977"/>
    </source>
</evidence>
<dbReference type="Gene3D" id="1.10.357.10">
    <property type="entry name" value="Tetracycline Repressor, domain 2"/>
    <property type="match status" value="1"/>
</dbReference>
<dbReference type="GO" id="GO:0003677">
    <property type="term" value="F:DNA binding"/>
    <property type="evidence" value="ECO:0007669"/>
    <property type="project" value="UniProtKB-UniRule"/>
</dbReference>
<organism evidence="6 7">
    <name type="scientific">Dyadobacter pollutisoli</name>
    <dbReference type="NCBI Taxonomy" id="2910158"/>
    <lineage>
        <taxon>Bacteria</taxon>
        <taxon>Pseudomonadati</taxon>
        <taxon>Bacteroidota</taxon>
        <taxon>Cytophagia</taxon>
        <taxon>Cytophagales</taxon>
        <taxon>Spirosomataceae</taxon>
        <taxon>Dyadobacter</taxon>
    </lineage>
</organism>
<evidence type="ECO:0000256" key="3">
    <source>
        <dbReference type="ARBA" id="ARBA00023163"/>
    </source>
</evidence>
<dbReference type="KEGG" id="dpf:ON006_11300"/>
<dbReference type="AlphaFoldDB" id="A0A9E8SRS5"/>
<dbReference type="Proteomes" id="UP001164653">
    <property type="component" value="Chromosome"/>
</dbReference>
<dbReference type="Pfam" id="PF16925">
    <property type="entry name" value="TetR_C_13"/>
    <property type="match status" value="1"/>
</dbReference>
<dbReference type="PROSITE" id="PS50977">
    <property type="entry name" value="HTH_TETR_2"/>
    <property type="match status" value="1"/>
</dbReference>
<evidence type="ECO:0000256" key="2">
    <source>
        <dbReference type="ARBA" id="ARBA00023125"/>
    </source>
</evidence>
<evidence type="ECO:0000256" key="1">
    <source>
        <dbReference type="ARBA" id="ARBA00023015"/>
    </source>
</evidence>
<evidence type="ECO:0000256" key="4">
    <source>
        <dbReference type="PROSITE-ProRule" id="PRU00335"/>
    </source>
</evidence>
<dbReference type="InterPro" id="IPR001647">
    <property type="entry name" value="HTH_TetR"/>
</dbReference>
<proteinExistence type="predicted"/>
<keyword evidence="2 4" id="KW-0238">DNA-binding</keyword>
<evidence type="ECO:0000313" key="7">
    <source>
        <dbReference type="Proteomes" id="UP001164653"/>
    </source>
</evidence>
<dbReference type="InterPro" id="IPR011075">
    <property type="entry name" value="TetR_C"/>
</dbReference>
<name>A0A9E8SRS5_9BACT</name>
<accession>A0A9E8SRS5</accession>
<keyword evidence="3" id="KW-0804">Transcription</keyword>
<dbReference type="PANTHER" id="PTHR47506">
    <property type="entry name" value="TRANSCRIPTIONAL REGULATORY PROTEIN"/>
    <property type="match status" value="1"/>
</dbReference>
<feature type="domain" description="HTH tetR-type" evidence="5">
    <location>
        <begin position="6"/>
        <end position="66"/>
    </location>
</feature>
<dbReference type="RefSeq" id="WP_244819891.1">
    <property type="nucleotide sequence ID" value="NZ_CP112998.1"/>
</dbReference>
<feature type="DNA-binding region" description="H-T-H motif" evidence="4">
    <location>
        <begin position="29"/>
        <end position="48"/>
    </location>
</feature>